<proteinExistence type="predicted"/>
<reference evidence="1 2" key="1">
    <citation type="submission" date="2019-09" db="EMBL/GenBank/DDBJ databases">
        <authorList>
            <person name="Kevbrin V."/>
            <person name="Grouzdev D.S."/>
        </authorList>
    </citation>
    <scope>NUCLEOTIDE SEQUENCE [LARGE SCALE GENOMIC DNA]</scope>
    <source>
        <strain evidence="1 2">G-192</strain>
    </source>
</reference>
<evidence type="ECO:0000313" key="1">
    <source>
        <dbReference type="EMBL" id="KAA5802388.1"/>
    </source>
</evidence>
<dbReference type="RefSeq" id="WP_150023638.1">
    <property type="nucleotide sequence ID" value="NZ_VWOJ01000003.1"/>
</dbReference>
<dbReference type="AlphaFoldDB" id="A0A5M6ZGW5"/>
<protein>
    <submittedName>
        <fullName evidence="1">Uncharacterized protein</fullName>
    </submittedName>
</protein>
<sequence>MMTITSLAVLAAALTGQTPPVPEAPVRDALDVYCYETAQLNAWTGVLSERGGEAGGPDHFMLDRASGAFVEGKTGSKAFSTGSGRYALQPPDPWYPDRITGAIPGRTIFYGLDQNRAGMAIVVEAPAFVTVYACQAIEPPRSSAYGYEGWGLPVIPE</sequence>
<accession>A0A5M6ZGW5</accession>
<gene>
    <name evidence="1" type="ORF">F1654_11235</name>
</gene>
<comment type="caution">
    <text evidence="1">The sequence shown here is derived from an EMBL/GenBank/DDBJ whole genome shotgun (WGS) entry which is preliminary data.</text>
</comment>
<dbReference type="Proteomes" id="UP000325122">
    <property type="component" value="Unassembled WGS sequence"/>
</dbReference>
<keyword evidence="2" id="KW-1185">Reference proteome</keyword>
<evidence type="ECO:0000313" key="2">
    <source>
        <dbReference type="Proteomes" id="UP000325122"/>
    </source>
</evidence>
<name>A0A5M6ZGW5_9PROT</name>
<dbReference type="EMBL" id="VWOJ01000003">
    <property type="protein sequence ID" value="KAA5802388.1"/>
    <property type="molecule type" value="Genomic_DNA"/>
</dbReference>
<organism evidence="1 2">
    <name type="scientific">Alkalicaulis satelles</name>
    <dbReference type="NCBI Taxonomy" id="2609175"/>
    <lineage>
        <taxon>Bacteria</taxon>
        <taxon>Pseudomonadati</taxon>
        <taxon>Pseudomonadota</taxon>
        <taxon>Alphaproteobacteria</taxon>
        <taxon>Maricaulales</taxon>
        <taxon>Maricaulaceae</taxon>
        <taxon>Alkalicaulis</taxon>
    </lineage>
</organism>